<name>A0A8T2JT70_9PIPI</name>
<keyword evidence="2" id="KW-1185">Reference proteome</keyword>
<dbReference type="OrthoDB" id="27683at2759"/>
<comment type="caution">
    <text evidence="1">The sequence shown here is derived from an EMBL/GenBank/DDBJ whole genome shotgun (WGS) entry which is preliminary data.</text>
</comment>
<organism evidence="1 2">
    <name type="scientific">Hymenochirus boettgeri</name>
    <name type="common">Congo dwarf clawed frog</name>
    <dbReference type="NCBI Taxonomy" id="247094"/>
    <lineage>
        <taxon>Eukaryota</taxon>
        <taxon>Metazoa</taxon>
        <taxon>Chordata</taxon>
        <taxon>Craniata</taxon>
        <taxon>Vertebrata</taxon>
        <taxon>Euteleostomi</taxon>
        <taxon>Amphibia</taxon>
        <taxon>Batrachia</taxon>
        <taxon>Anura</taxon>
        <taxon>Pipoidea</taxon>
        <taxon>Pipidae</taxon>
        <taxon>Pipinae</taxon>
        <taxon>Hymenochirus</taxon>
    </lineage>
</organism>
<dbReference type="Proteomes" id="UP000812440">
    <property type="component" value="Chromosome 5"/>
</dbReference>
<protein>
    <submittedName>
        <fullName evidence="1">Uncharacterized protein</fullName>
    </submittedName>
</protein>
<accession>A0A8T2JT70</accession>
<dbReference type="EMBL" id="JAACNH010000004">
    <property type="protein sequence ID" value="KAG8445576.1"/>
    <property type="molecule type" value="Genomic_DNA"/>
</dbReference>
<sequence length="60" mass="6414">MGGKGAVSYLLFFKLGPMMEMAIMFLGLSLCFPSVSADSKAVTTSLTAKWPSTPLLLEAR</sequence>
<proteinExistence type="predicted"/>
<gene>
    <name evidence="1" type="ORF">GDO86_010377</name>
</gene>
<evidence type="ECO:0000313" key="2">
    <source>
        <dbReference type="Proteomes" id="UP000812440"/>
    </source>
</evidence>
<reference evidence="1" key="1">
    <citation type="thesis" date="2020" institute="ProQuest LLC" country="789 East Eisenhower Parkway, Ann Arbor, MI, USA">
        <title>Comparative Genomics and Chromosome Evolution.</title>
        <authorList>
            <person name="Mudd A.B."/>
        </authorList>
    </citation>
    <scope>NUCLEOTIDE SEQUENCE</scope>
    <source>
        <strain evidence="1">Female2</strain>
        <tissue evidence="1">Blood</tissue>
    </source>
</reference>
<dbReference type="AlphaFoldDB" id="A0A8T2JT70"/>
<evidence type="ECO:0000313" key="1">
    <source>
        <dbReference type="EMBL" id="KAG8445576.1"/>
    </source>
</evidence>